<dbReference type="VEuPathDB" id="FungiDB:RhiirFUN_002983"/>
<reference evidence="1 2" key="1">
    <citation type="submission" date="2015-10" db="EMBL/GenBank/DDBJ databases">
        <title>Genome analyses suggest a sexual origin of heterokaryosis in a supposedly ancient asexual fungus.</title>
        <authorList>
            <person name="Ropars J."/>
            <person name="Sedzielewska K."/>
            <person name="Noel J."/>
            <person name="Charron P."/>
            <person name="Farinelli L."/>
            <person name="Marton T."/>
            <person name="Kruger M."/>
            <person name="Pelin A."/>
            <person name="Brachmann A."/>
            <person name="Corradi N."/>
        </authorList>
    </citation>
    <scope>NUCLEOTIDE SEQUENCE [LARGE SCALE GENOMIC DNA]</scope>
    <source>
        <strain evidence="1 2">A4</strain>
    </source>
</reference>
<accession>A0A2I1GQ45</accession>
<proteinExistence type="predicted"/>
<dbReference type="AlphaFoldDB" id="A0A2I1GQ45"/>
<organism evidence="1 2">
    <name type="scientific">Rhizophagus irregularis</name>
    <dbReference type="NCBI Taxonomy" id="588596"/>
    <lineage>
        <taxon>Eukaryota</taxon>
        <taxon>Fungi</taxon>
        <taxon>Fungi incertae sedis</taxon>
        <taxon>Mucoromycota</taxon>
        <taxon>Glomeromycotina</taxon>
        <taxon>Glomeromycetes</taxon>
        <taxon>Glomerales</taxon>
        <taxon>Glomeraceae</taxon>
        <taxon>Rhizophagus</taxon>
    </lineage>
</organism>
<gene>
    <name evidence="1" type="ORF">RhiirA4_422353</name>
</gene>
<dbReference type="EMBL" id="LLXI01000659">
    <property type="protein sequence ID" value="PKY48674.1"/>
    <property type="molecule type" value="Genomic_DNA"/>
</dbReference>
<dbReference type="VEuPathDB" id="FungiDB:FUN_021153"/>
<evidence type="ECO:0000313" key="2">
    <source>
        <dbReference type="Proteomes" id="UP000234323"/>
    </source>
</evidence>
<evidence type="ECO:0000313" key="1">
    <source>
        <dbReference type="EMBL" id="PKY48674.1"/>
    </source>
</evidence>
<comment type="caution">
    <text evidence="1">The sequence shown here is derived from an EMBL/GenBank/DDBJ whole genome shotgun (WGS) entry which is preliminary data.</text>
</comment>
<name>A0A2I1GQ45_9GLOM</name>
<dbReference type="Proteomes" id="UP000234323">
    <property type="component" value="Unassembled WGS sequence"/>
</dbReference>
<sequence>MAKLDILLFQQSQGSSVILEVTHCGFWKCSRKAAMAFVVPIENQGMISENYVESGLLQIIFCHEHLLAFSQSDQEYDECVSVHIIFCHEHLLAFSQSDQAYDDPMFCFMMDFYDP</sequence>
<protein>
    <submittedName>
        <fullName evidence="1">Uncharacterized protein</fullName>
    </submittedName>
</protein>
<keyword evidence="2" id="KW-1185">Reference proteome</keyword>